<feature type="transmembrane region" description="Helical" evidence="6">
    <location>
        <begin position="425"/>
        <end position="443"/>
    </location>
</feature>
<evidence type="ECO:0000313" key="9">
    <source>
        <dbReference type="Proteomes" id="UP000562352"/>
    </source>
</evidence>
<gene>
    <name evidence="8" type="ORF">FHS22_005765</name>
</gene>
<dbReference type="Gene3D" id="1.20.1250.20">
    <property type="entry name" value="MFS general substrate transporter like domains"/>
    <property type="match status" value="2"/>
</dbReference>
<dbReference type="EMBL" id="JACHJJ010000023">
    <property type="protein sequence ID" value="MBB5966474.1"/>
    <property type="molecule type" value="Genomic_DNA"/>
</dbReference>
<dbReference type="AlphaFoldDB" id="A0A841DDI3"/>
<feature type="domain" description="Major facilitator superfamily (MFS) profile" evidence="7">
    <location>
        <begin position="41"/>
        <end position="447"/>
    </location>
</feature>
<evidence type="ECO:0000256" key="4">
    <source>
        <dbReference type="ARBA" id="ARBA00023136"/>
    </source>
</evidence>
<dbReference type="PROSITE" id="PS00216">
    <property type="entry name" value="SUGAR_TRANSPORT_1"/>
    <property type="match status" value="1"/>
</dbReference>
<evidence type="ECO:0000256" key="3">
    <source>
        <dbReference type="ARBA" id="ARBA00022989"/>
    </source>
</evidence>
<evidence type="ECO:0000259" key="7">
    <source>
        <dbReference type="PROSITE" id="PS50850"/>
    </source>
</evidence>
<dbReference type="InterPro" id="IPR005829">
    <property type="entry name" value="Sugar_transporter_CS"/>
</dbReference>
<evidence type="ECO:0000256" key="5">
    <source>
        <dbReference type="SAM" id="MobiDB-lite"/>
    </source>
</evidence>
<organism evidence="8 9">
    <name type="scientific">Planomonospora venezuelensis</name>
    <dbReference type="NCBI Taxonomy" id="1999"/>
    <lineage>
        <taxon>Bacteria</taxon>
        <taxon>Bacillati</taxon>
        <taxon>Actinomycetota</taxon>
        <taxon>Actinomycetes</taxon>
        <taxon>Streptosporangiales</taxon>
        <taxon>Streptosporangiaceae</taxon>
        <taxon>Planomonospora</taxon>
    </lineage>
</organism>
<feature type="transmembrane region" description="Helical" evidence="6">
    <location>
        <begin position="260"/>
        <end position="285"/>
    </location>
</feature>
<feature type="transmembrane region" description="Helical" evidence="6">
    <location>
        <begin position="44"/>
        <end position="68"/>
    </location>
</feature>
<dbReference type="SUPFAM" id="SSF103473">
    <property type="entry name" value="MFS general substrate transporter"/>
    <property type="match status" value="1"/>
</dbReference>
<dbReference type="Proteomes" id="UP000562352">
    <property type="component" value="Unassembled WGS sequence"/>
</dbReference>
<dbReference type="PROSITE" id="PS50850">
    <property type="entry name" value="MFS"/>
    <property type="match status" value="1"/>
</dbReference>
<dbReference type="GO" id="GO:0005886">
    <property type="term" value="C:plasma membrane"/>
    <property type="evidence" value="ECO:0007669"/>
    <property type="project" value="UniProtKB-SubCell"/>
</dbReference>
<proteinExistence type="predicted"/>
<evidence type="ECO:0000256" key="1">
    <source>
        <dbReference type="ARBA" id="ARBA00004651"/>
    </source>
</evidence>
<name>A0A841DDI3_PLAVE</name>
<feature type="transmembrane region" description="Helical" evidence="6">
    <location>
        <begin position="201"/>
        <end position="221"/>
    </location>
</feature>
<feature type="transmembrane region" description="Helical" evidence="6">
    <location>
        <begin position="297"/>
        <end position="319"/>
    </location>
</feature>
<feature type="transmembrane region" description="Helical" evidence="6">
    <location>
        <begin position="173"/>
        <end position="195"/>
    </location>
</feature>
<feature type="transmembrane region" description="Helical" evidence="6">
    <location>
        <begin position="355"/>
        <end position="379"/>
    </location>
</feature>
<feature type="region of interest" description="Disordered" evidence="5">
    <location>
        <begin position="1"/>
        <end position="32"/>
    </location>
</feature>
<reference evidence="8 9" key="1">
    <citation type="submission" date="2020-08" db="EMBL/GenBank/DDBJ databases">
        <title>Genomic Encyclopedia of Type Strains, Phase III (KMG-III): the genomes of soil and plant-associated and newly described type strains.</title>
        <authorList>
            <person name="Whitman W."/>
        </authorList>
    </citation>
    <scope>NUCLEOTIDE SEQUENCE [LARGE SCALE GENOMIC DNA]</scope>
    <source>
        <strain evidence="8 9">CECT 3303</strain>
    </source>
</reference>
<feature type="transmembrane region" description="Helical" evidence="6">
    <location>
        <begin position="140"/>
        <end position="161"/>
    </location>
</feature>
<keyword evidence="2 6" id="KW-0812">Transmembrane</keyword>
<dbReference type="RefSeq" id="WP_184946598.1">
    <property type="nucleotide sequence ID" value="NZ_BAAAWZ010000001.1"/>
</dbReference>
<feature type="transmembrane region" description="Helical" evidence="6">
    <location>
        <begin position="391"/>
        <end position="413"/>
    </location>
</feature>
<dbReference type="PANTHER" id="PTHR23528">
    <property type="match status" value="1"/>
</dbReference>
<feature type="transmembrane region" description="Helical" evidence="6">
    <location>
        <begin position="331"/>
        <end position="349"/>
    </location>
</feature>
<dbReference type="PANTHER" id="PTHR23528:SF1">
    <property type="entry name" value="MAJOR FACILITATOR SUPERFAMILY (MFS) PROFILE DOMAIN-CONTAINING PROTEIN"/>
    <property type="match status" value="1"/>
</dbReference>
<feature type="transmembrane region" description="Helical" evidence="6">
    <location>
        <begin position="80"/>
        <end position="102"/>
    </location>
</feature>
<comment type="subcellular location">
    <subcellularLocation>
        <location evidence="1">Cell membrane</location>
        <topology evidence="1">Multi-pass membrane protein</topology>
    </subcellularLocation>
</comment>
<evidence type="ECO:0000313" key="8">
    <source>
        <dbReference type="EMBL" id="MBB5966474.1"/>
    </source>
</evidence>
<dbReference type="GO" id="GO:0022857">
    <property type="term" value="F:transmembrane transporter activity"/>
    <property type="evidence" value="ECO:0007669"/>
    <property type="project" value="InterPro"/>
</dbReference>
<evidence type="ECO:0000256" key="2">
    <source>
        <dbReference type="ARBA" id="ARBA00022692"/>
    </source>
</evidence>
<dbReference type="InterPro" id="IPR020846">
    <property type="entry name" value="MFS_dom"/>
</dbReference>
<keyword evidence="4 6" id="KW-0472">Membrane</keyword>
<dbReference type="Pfam" id="PF13347">
    <property type="entry name" value="MFS_2"/>
    <property type="match status" value="1"/>
</dbReference>
<comment type="caution">
    <text evidence="8">The sequence shown here is derived from an EMBL/GenBank/DDBJ whole genome shotgun (WGS) entry which is preliminary data.</text>
</comment>
<sequence length="447" mass="47309">MDYSKINPLDHSDAEDGVTFEASRSEPVPAQDDMAPVGKRFISLYTLASLATATAINTPLFVTLALRVSEIDSDGKTTSFALLSGMGMLIATISAPVFGTLSDRTRSRFGMRRPWIVLGLIGTVFGGFLMGIAHDLVTLAAGWMLMSAFGTAVASLLLTAISDRVPENQQGLLGGLVGASNLIAVMVGSLIIAFVPHSSFLQVNLPVAMAVIAVLAFILAFPDRLPQEREDTGDDSPAAGGRLRNLLAGMRFDPRQSPDFARLLLSLFLISLGGALGTTYAVYFIEDHLRVGSEELATVIAYSNAASCLPALLGSPLAGWLADRFGRRRPILLFGTVCSVIGLLITAFSNDLPTFYLGALVGGIGLAAYSGVYLGYAIATMTDTENSARNLGLTNVAISIPLTLAPFLTPFFLSLGSGEHNYISLYITGAVISITAIPVMYTVRNAR</sequence>
<dbReference type="InterPro" id="IPR036259">
    <property type="entry name" value="MFS_trans_sf"/>
</dbReference>
<accession>A0A841DDI3</accession>
<evidence type="ECO:0000256" key="6">
    <source>
        <dbReference type="SAM" id="Phobius"/>
    </source>
</evidence>
<protein>
    <submittedName>
        <fullName evidence="8">MFS family permease</fullName>
    </submittedName>
</protein>
<keyword evidence="3 6" id="KW-1133">Transmembrane helix</keyword>
<keyword evidence="9" id="KW-1185">Reference proteome</keyword>
<feature type="transmembrane region" description="Helical" evidence="6">
    <location>
        <begin position="114"/>
        <end position="134"/>
    </location>
</feature>